<evidence type="ECO:0000313" key="2">
    <source>
        <dbReference type="EMBL" id="SKB64061.1"/>
    </source>
</evidence>
<comment type="caution">
    <text evidence="3">The sequence shown here is derived from an EMBL/GenBank/DDBJ whole genome shotgun (WGS) entry which is preliminary data.</text>
</comment>
<feature type="coiled-coil region" evidence="1">
    <location>
        <begin position="41"/>
        <end position="68"/>
    </location>
</feature>
<proteinExistence type="predicted"/>
<reference evidence="2 4" key="1">
    <citation type="submission" date="2017-02" db="EMBL/GenBank/DDBJ databases">
        <authorList>
            <person name="Varghese N."/>
            <person name="Submissions S."/>
        </authorList>
    </citation>
    <scope>NUCLEOTIDE SEQUENCE [LARGE SCALE GENOMIC DNA]</scope>
    <source>
        <strain evidence="2 4">DSM 16775</strain>
    </source>
</reference>
<sequence length="85" mass="9913">MGYPSPRIEKSKNTVTFDFLNSEIQENYCPPILVDYLMIDKEKLAIAIQEAKKELDIFAKRLIEINESEYLNIPNIEKIFVYGNV</sequence>
<organism evidence="3 5">
    <name type="scientific">Chryseobacterium balustinum</name>
    <dbReference type="NCBI Taxonomy" id="246"/>
    <lineage>
        <taxon>Bacteria</taxon>
        <taxon>Pseudomonadati</taxon>
        <taxon>Bacteroidota</taxon>
        <taxon>Flavobacteriia</taxon>
        <taxon>Flavobacteriales</taxon>
        <taxon>Weeksellaceae</taxon>
        <taxon>Chryseobacterium group</taxon>
        <taxon>Chryseobacterium</taxon>
    </lineage>
</organism>
<evidence type="ECO:0000256" key="1">
    <source>
        <dbReference type="SAM" id="Coils"/>
    </source>
</evidence>
<dbReference type="Proteomes" id="UP000251937">
    <property type="component" value="Unassembled WGS sequence"/>
</dbReference>
<evidence type="ECO:0000313" key="5">
    <source>
        <dbReference type="Proteomes" id="UP000251937"/>
    </source>
</evidence>
<keyword evidence="4" id="KW-1185">Reference proteome</keyword>
<protein>
    <submittedName>
        <fullName evidence="3">Uncharacterized protein</fullName>
    </submittedName>
</protein>
<dbReference type="Proteomes" id="UP000190669">
    <property type="component" value="Unassembled WGS sequence"/>
</dbReference>
<evidence type="ECO:0000313" key="4">
    <source>
        <dbReference type="Proteomes" id="UP000190669"/>
    </source>
</evidence>
<name>A0AAX2IMM2_9FLAO</name>
<dbReference type="EMBL" id="FUZE01000005">
    <property type="protein sequence ID" value="SKB64061.1"/>
    <property type="molecule type" value="Genomic_DNA"/>
</dbReference>
<dbReference type="AlphaFoldDB" id="A0AAX2IMM2"/>
<reference evidence="3 5" key="2">
    <citation type="submission" date="2018-06" db="EMBL/GenBank/DDBJ databases">
        <authorList>
            <consortium name="Pathogen Informatics"/>
            <person name="Doyle S."/>
        </authorList>
    </citation>
    <scope>NUCLEOTIDE SEQUENCE [LARGE SCALE GENOMIC DNA]</scope>
    <source>
        <strain evidence="3 5">NCTC11212</strain>
    </source>
</reference>
<accession>A0AAX2IMM2</accession>
<dbReference type="EMBL" id="UAVR01000013">
    <property type="protein sequence ID" value="SQA90840.1"/>
    <property type="molecule type" value="Genomic_DNA"/>
</dbReference>
<keyword evidence="1" id="KW-0175">Coiled coil</keyword>
<gene>
    <name evidence="3" type="ORF">NCTC11212_02743</name>
    <name evidence="2" type="ORF">SAMN05421800_1056</name>
</gene>
<evidence type="ECO:0000313" key="3">
    <source>
        <dbReference type="EMBL" id="SQA90840.1"/>
    </source>
</evidence>